<dbReference type="PANTHER" id="PTHR31480">
    <property type="entry name" value="BIFUNCTIONAL LYCOPENE CYCLASE/PHYTOENE SYNTHASE"/>
    <property type="match status" value="1"/>
</dbReference>
<evidence type="ECO:0000313" key="2">
    <source>
        <dbReference type="Proteomes" id="UP001596298"/>
    </source>
</evidence>
<protein>
    <submittedName>
        <fullName evidence="1">Squalene/phytoene synthase family protein</fullName>
    </submittedName>
</protein>
<dbReference type="Proteomes" id="UP001596298">
    <property type="component" value="Unassembled WGS sequence"/>
</dbReference>
<dbReference type="SUPFAM" id="SSF48576">
    <property type="entry name" value="Terpenoid synthases"/>
    <property type="match status" value="1"/>
</dbReference>
<proteinExistence type="predicted"/>
<keyword evidence="2" id="KW-1185">Reference proteome</keyword>
<comment type="caution">
    <text evidence="1">The sequence shown here is derived from an EMBL/GenBank/DDBJ whole genome shotgun (WGS) entry which is preliminary data.</text>
</comment>
<dbReference type="Gene3D" id="1.10.600.10">
    <property type="entry name" value="Farnesyl Diphosphate Synthase"/>
    <property type="match status" value="1"/>
</dbReference>
<reference evidence="2" key="1">
    <citation type="journal article" date="2019" name="Int. J. Syst. Evol. Microbiol.">
        <title>The Global Catalogue of Microorganisms (GCM) 10K type strain sequencing project: providing services to taxonomists for standard genome sequencing and annotation.</title>
        <authorList>
            <consortium name="The Broad Institute Genomics Platform"/>
            <consortium name="The Broad Institute Genome Sequencing Center for Infectious Disease"/>
            <person name="Wu L."/>
            <person name="Ma J."/>
        </authorList>
    </citation>
    <scope>NUCLEOTIDE SEQUENCE [LARGE SCALE GENOMIC DNA]</scope>
    <source>
        <strain evidence="2">CCUG 58127</strain>
    </source>
</reference>
<dbReference type="Pfam" id="PF00494">
    <property type="entry name" value="SQS_PSY"/>
    <property type="match status" value="1"/>
</dbReference>
<evidence type="ECO:0000313" key="1">
    <source>
        <dbReference type="EMBL" id="MFC6704665.1"/>
    </source>
</evidence>
<dbReference type="InterPro" id="IPR002060">
    <property type="entry name" value="Squ/phyt_synthse"/>
</dbReference>
<dbReference type="InterPro" id="IPR008949">
    <property type="entry name" value="Isoprenoid_synthase_dom_sf"/>
</dbReference>
<gene>
    <name evidence="1" type="ORF">ACFQDH_05110</name>
</gene>
<organism evidence="1 2">
    <name type="scientific">Flexivirga alba</name>
    <dbReference type="NCBI Taxonomy" id="702742"/>
    <lineage>
        <taxon>Bacteria</taxon>
        <taxon>Bacillati</taxon>
        <taxon>Actinomycetota</taxon>
        <taxon>Actinomycetes</taxon>
        <taxon>Micrococcales</taxon>
        <taxon>Dermacoccaceae</taxon>
        <taxon>Flexivirga</taxon>
    </lineage>
</organism>
<name>A0ABW2ACU4_9MICO</name>
<accession>A0ABW2ACU4</accession>
<sequence>MIGATTPSGVSAPDVTPSAATENFPVALRILPARYRHALLAVYDVARHIDQLGDAAQGDRVAALQAFRADLSTFQAGLRPSDRVLVDLAPYASEFGLPLDAFDDLIEANLLDQHVTRYPNFAALLDYCALSAHPIGRLVLAVFGQSTAQRIAWSDTVCAALQILEHCQDVVEDHRAGRVYLPQDQLYAAGLTDTTMLQPGGTAGLRSVVLAQVATCREMLSAGTKLVGELHGWGRVAVAGYVAGGLATADALDGAGGDVTDPENVRPRRVTVLRHGIRLLITSGRR</sequence>
<dbReference type="EMBL" id="JBHSWH010000001">
    <property type="protein sequence ID" value="MFC6704665.1"/>
    <property type="molecule type" value="Genomic_DNA"/>
</dbReference>
<dbReference type="RefSeq" id="WP_382399107.1">
    <property type="nucleotide sequence ID" value="NZ_JBHSWH010000001.1"/>
</dbReference>